<keyword evidence="2 6" id="KW-0812">Transmembrane</keyword>
<dbReference type="PANTHER" id="PTHR23528">
    <property type="match status" value="1"/>
</dbReference>
<dbReference type="Pfam" id="PF07690">
    <property type="entry name" value="MFS_1"/>
    <property type="match status" value="1"/>
</dbReference>
<proteinExistence type="predicted"/>
<dbReference type="AlphaFoldDB" id="A0A8J3IXP0"/>
<dbReference type="SUPFAM" id="SSF103473">
    <property type="entry name" value="MFS general substrate transporter"/>
    <property type="match status" value="1"/>
</dbReference>
<gene>
    <name evidence="8" type="ORF">KSF_087480</name>
</gene>
<protein>
    <submittedName>
        <fullName evidence="8">MFS transporter</fullName>
    </submittedName>
</protein>
<name>A0A8J3IXP0_9CHLR</name>
<accession>A0A8J3IXP0</accession>
<feature type="transmembrane region" description="Helical" evidence="6">
    <location>
        <begin position="271"/>
        <end position="293"/>
    </location>
</feature>
<feature type="compositionally biased region" description="Low complexity" evidence="5">
    <location>
        <begin position="17"/>
        <end position="28"/>
    </location>
</feature>
<sequence length="465" mass="49633">MIMAERLRDPSEEEAEQTAAQSSRQEATVPPEADQKMQGTGSAEPHEHVRTQGPRTSKGYLLCYALICMVGGLSSICIKQLILPLHVKQLDPVHFYTSFALVASAGAVAGLIATPLFGAISDRTTWRLGRRRTWMIIGGISAVIGWGIMALASRILMLCLGQILSQVGVDTVFAVSTALIPEMAPRLRRFASTINGMAPMVGGVLGVNLVAHVTDTRVVSQGYLLLIGLSMLFTILFLCILREEPLIQPPPPLRLGRFLVGMLEPLRTRAFVWPLASRLFAFLAYTLLGSFFLSYLRDGLHVGEGIAASRLGFFQLLSTTLLLTTALIVGWWCKGMKQRKWCGISGTVIMAIGVGILALAPGWPVMLVAAAVFGTGFGMHAGVNVTLAVTVLPTTKESGKFLGVLQDAIFLALIVSPQIGGGILTTFPRQFALVFAAGAAASLLAGAALLPVKAGHNEQVSLPPH</sequence>
<evidence type="ECO:0000256" key="4">
    <source>
        <dbReference type="ARBA" id="ARBA00023136"/>
    </source>
</evidence>
<feature type="transmembrane region" description="Helical" evidence="6">
    <location>
        <begin position="192"/>
        <end position="211"/>
    </location>
</feature>
<keyword evidence="3 6" id="KW-1133">Transmembrane helix</keyword>
<feature type="region of interest" description="Disordered" evidence="5">
    <location>
        <begin position="1"/>
        <end position="54"/>
    </location>
</feature>
<feature type="transmembrane region" description="Helical" evidence="6">
    <location>
        <begin position="366"/>
        <end position="389"/>
    </location>
</feature>
<dbReference type="PROSITE" id="PS50850">
    <property type="entry name" value="MFS"/>
    <property type="match status" value="1"/>
</dbReference>
<dbReference type="Proteomes" id="UP000597444">
    <property type="component" value="Unassembled WGS sequence"/>
</dbReference>
<evidence type="ECO:0000256" key="3">
    <source>
        <dbReference type="ARBA" id="ARBA00022989"/>
    </source>
</evidence>
<reference evidence="8" key="1">
    <citation type="submission" date="2020-10" db="EMBL/GenBank/DDBJ databases">
        <title>Taxonomic study of unclassified bacteria belonging to the class Ktedonobacteria.</title>
        <authorList>
            <person name="Yabe S."/>
            <person name="Wang C.M."/>
            <person name="Zheng Y."/>
            <person name="Sakai Y."/>
            <person name="Cavaletti L."/>
            <person name="Monciardini P."/>
            <person name="Donadio S."/>
        </authorList>
    </citation>
    <scope>NUCLEOTIDE SEQUENCE</scope>
    <source>
        <strain evidence="8">ID150040</strain>
    </source>
</reference>
<evidence type="ECO:0000313" key="9">
    <source>
        <dbReference type="Proteomes" id="UP000597444"/>
    </source>
</evidence>
<evidence type="ECO:0000256" key="6">
    <source>
        <dbReference type="SAM" id="Phobius"/>
    </source>
</evidence>
<dbReference type="InterPro" id="IPR020846">
    <property type="entry name" value="MFS_dom"/>
</dbReference>
<feature type="transmembrane region" description="Helical" evidence="6">
    <location>
        <begin position="223"/>
        <end position="241"/>
    </location>
</feature>
<evidence type="ECO:0000256" key="5">
    <source>
        <dbReference type="SAM" id="MobiDB-lite"/>
    </source>
</evidence>
<dbReference type="GO" id="GO:0022857">
    <property type="term" value="F:transmembrane transporter activity"/>
    <property type="evidence" value="ECO:0007669"/>
    <property type="project" value="InterPro"/>
</dbReference>
<keyword evidence="4 6" id="KW-0472">Membrane</keyword>
<feature type="transmembrane region" description="Helical" evidence="6">
    <location>
        <begin position="431"/>
        <end position="452"/>
    </location>
</feature>
<keyword evidence="9" id="KW-1185">Reference proteome</keyword>
<organism evidence="8 9">
    <name type="scientific">Reticulibacter mediterranei</name>
    <dbReference type="NCBI Taxonomy" id="2778369"/>
    <lineage>
        <taxon>Bacteria</taxon>
        <taxon>Bacillati</taxon>
        <taxon>Chloroflexota</taxon>
        <taxon>Ktedonobacteria</taxon>
        <taxon>Ktedonobacterales</taxon>
        <taxon>Reticulibacteraceae</taxon>
        <taxon>Reticulibacter</taxon>
    </lineage>
</organism>
<feature type="domain" description="Major facilitator superfamily (MFS) profile" evidence="7">
    <location>
        <begin position="60"/>
        <end position="454"/>
    </location>
</feature>
<evidence type="ECO:0000256" key="1">
    <source>
        <dbReference type="ARBA" id="ARBA00004651"/>
    </source>
</evidence>
<feature type="transmembrane region" description="Helical" evidence="6">
    <location>
        <begin position="60"/>
        <end position="83"/>
    </location>
</feature>
<dbReference type="InterPro" id="IPR036259">
    <property type="entry name" value="MFS_trans_sf"/>
</dbReference>
<dbReference type="Gene3D" id="1.20.1250.20">
    <property type="entry name" value="MFS general substrate transporter like domains"/>
    <property type="match status" value="2"/>
</dbReference>
<feature type="compositionally biased region" description="Basic and acidic residues" evidence="5">
    <location>
        <begin position="1"/>
        <end position="10"/>
    </location>
</feature>
<feature type="transmembrane region" description="Helical" evidence="6">
    <location>
        <begin position="313"/>
        <end position="332"/>
    </location>
</feature>
<dbReference type="EMBL" id="BNJK01000002">
    <property type="protein sequence ID" value="GHO98700.1"/>
    <property type="molecule type" value="Genomic_DNA"/>
</dbReference>
<dbReference type="PANTHER" id="PTHR23528:SF1">
    <property type="entry name" value="MAJOR FACILITATOR SUPERFAMILY (MFS) PROFILE DOMAIN-CONTAINING PROTEIN"/>
    <property type="match status" value="1"/>
</dbReference>
<comment type="caution">
    <text evidence="8">The sequence shown here is derived from an EMBL/GenBank/DDBJ whole genome shotgun (WGS) entry which is preliminary data.</text>
</comment>
<feature type="transmembrane region" description="Helical" evidence="6">
    <location>
        <begin position="341"/>
        <end position="360"/>
    </location>
</feature>
<feature type="transmembrane region" description="Helical" evidence="6">
    <location>
        <begin position="95"/>
        <end position="120"/>
    </location>
</feature>
<feature type="transmembrane region" description="Helical" evidence="6">
    <location>
        <begin position="401"/>
        <end position="419"/>
    </location>
</feature>
<dbReference type="InterPro" id="IPR011701">
    <property type="entry name" value="MFS"/>
</dbReference>
<feature type="transmembrane region" description="Helical" evidence="6">
    <location>
        <begin position="155"/>
        <end position="180"/>
    </location>
</feature>
<evidence type="ECO:0000256" key="2">
    <source>
        <dbReference type="ARBA" id="ARBA00022692"/>
    </source>
</evidence>
<evidence type="ECO:0000313" key="8">
    <source>
        <dbReference type="EMBL" id="GHO98700.1"/>
    </source>
</evidence>
<feature type="transmembrane region" description="Helical" evidence="6">
    <location>
        <begin position="132"/>
        <end position="149"/>
    </location>
</feature>
<evidence type="ECO:0000259" key="7">
    <source>
        <dbReference type="PROSITE" id="PS50850"/>
    </source>
</evidence>
<comment type="subcellular location">
    <subcellularLocation>
        <location evidence="1">Cell membrane</location>
        <topology evidence="1">Multi-pass membrane protein</topology>
    </subcellularLocation>
</comment>
<dbReference type="GO" id="GO:0005886">
    <property type="term" value="C:plasma membrane"/>
    <property type="evidence" value="ECO:0007669"/>
    <property type="project" value="UniProtKB-SubCell"/>
</dbReference>